<dbReference type="SUPFAM" id="SSF56672">
    <property type="entry name" value="DNA/RNA polymerases"/>
    <property type="match status" value="1"/>
</dbReference>
<organism evidence="1 2">
    <name type="scientific">Olpidium bornovanus</name>
    <dbReference type="NCBI Taxonomy" id="278681"/>
    <lineage>
        <taxon>Eukaryota</taxon>
        <taxon>Fungi</taxon>
        <taxon>Fungi incertae sedis</taxon>
        <taxon>Olpidiomycota</taxon>
        <taxon>Olpidiomycotina</taxon>
        <taxon>Olpidiomycetes</taxon>
        <taxon>Olpidiales</taxon>
        <taxon>Olpidiaceae</taxon>
        <taxon>Olpidium</taxon>
    </lineage>
</organism>
<evidence type="ECO:0000313" key="1">
    <source>
        <dbReference type="EMBL" id="KAG5455898.1"/>
    </source>
</evidence>
<comment type="caution">
    <text evidence="1">The sequence shown here is derived from an EMBL/GenBank/DDBJ whole genome shotgun (WGS) entry which is preliminary data.</text>
</comment>
<keyword evidence="2" id="KW-1185">Reference proteome</keyword>
<sequence>MMTPFGLLRMAVVPQGGTNSVGHVVKAFNALFEEFVPGILQPFIDDVPMKGAVAGHKETTEARPGVRAFIADHIADVERVLQWAEEIGLTFSGAKSQFGVREIPLLGFWCGPYGKQVEEGKARGLPSDWGVQNGEESAPFPWGHGCLPWFHPALRGNCRAAVSLTPQRGDLSVDG</sequence>
<accession>A0A8H7ZMX7</accession>
<dbReference type="Proteomes" id="UP000673691">
    <property type="component" value="Unassembled WGS sequence"/>
</dbReference>
<dbReference type="Gene3D" id="3.30.70.270">
    <property type="match status" value="1"/>
</dbReference>
<dbReference type="AlphaFoldDB" id="A0A8H7ZMX7"/>
<protein>
    <recommendedName>
        <fullName evidence="3">Reverse transcriptase domain-containing protein</fullName>
    </recommendedName>
</protein>
<reference evidence="1 2" key="1">
    <citation type="journal article" name="Sci. Rep.">
        <title>Genome-scale phylogenetic analyses confirm Olpidium as the closest living zoosporic fungus to the non-flagellated, terrestrial fungi.</title>
        <authorList>
            <person name="Chang Y."/>
            <person name="Rochon D."/>
            <person name="Sekimoto S."/>
            <person name="Wang Y."/>
            <person name="Chovatia M."/>
            <person name="Sandor L."/>
            <person name="Salamov A."/>
            <person name="Grigoriev I.V."/>
            <person name="Stajich J.E."/>
            <person name="Spatafora J.W."/>
        </authorList>
    </citation>
    <scope>NUCLEOTIDE SEQUENCE [LARGE SCALE GENOMIC DNA]</scope>
    <source>
        <strain evidence="1">S191</strain>
    </source>
</reference>
<name>A0A8H7ZMX7_9FUNG</name>
<gene>
    <name evidence="1" type="ORF">BJ554DRAFT_4520</name>
</gene>
<evidence type="ECO:0008006" key="3">
    <source>
        <dbReference type="Google" id="ProtNLM"/>
    </source>
</evidence>
<dbReference type="InterPro" id="IPR043128">
    <property type="entry name" value="Rev_trsase/Diguanyl_cyclase"/>
</dbReference>
<evidence type="ECO:0000313" key="2">
    <source>
        <dbReference type="Proteomes" id="UP000673691"/>
    </source>
</evidence>
<proteinExistence type="predicted"/>
<dbReference type="InterPro" id="IPR043502">
    <property type="entry name" value="DNA/RNA_pol_sf"/>
</dbReference>
<dbReference type="EMBL" id="JAEFCI010012616">
    <property type="protein sequence ID" value="KAG5455898.1"/>
    <property type="molecule type" value="Genomic_DNA"/>
</dbReference>
<dbReference type="OrthoDB" id="4025440at2759"/>